<sequence length="329" mass="39118">MKNILILVSILFSYSYSVEITLFNSNHDDQDGGKLDIQMKDYQETEKDWIAIYKRNSSNDWKNVIVWTWTNELFGVYRGDQDSKAWYNPLRGLPKGDYEARLFRKNSYIVEATLPFTVTQAEPYVYIRSSYGRYEHSIKNHFYFAPLYKENKLDWVGLYKTTDSNDWKNVKKWAWVKDLLKNPEAPSYRKWNFSSSDIKKNEGEYEVRYFLNNSYLTYARSNKSMLIEPILRSIELGEIKQFEDNSANLEVKYRDIKRSSNKDWIALVKGDEDYYRHQNIVASQYLNHTETNGTVSFVVHPRYWEGKRLKAIIYKDDGYEVVAQSSRSY</sequence>
<dbReference type="EMBL" id="CACVAR010000206">
    <property type="protein sequence ID" value="CAA6811472.1"/>
    <property type="molecule type" value="Genomic_DNA"/>
</dbReference>
<organism evidence="1">
    <name type="scientific">uncultured Sulfurovum sp</name>
    <dbReference type="NCBI Taxonomy" id="269237"/>
    <lineage>
        <taxon>Bacteria</taxon>
        <taxon>Pseudomonadati</taxon>
        <taxon>Campylobacterota</taxon>
        <taxon>Epsilonproteobacteria</taxon>
        <taxon>Campylobacterales</taxon>
        <taxon>Sulfurovaceae</taxon>
        <taxon>Sulfurovum</taxon>
        <taxon>environmental samples</taxon>
    </lineage>
</organism>
<reference evidence="1" key="1">
    <citation type="submission" date="2020-01" db="EMBL/GenBank/DDBJ databases">
        <authorList>
            <person name="Meier V. D."/>
            <person name="Meier V D."/>
        </authorList>
    </citation>
    <scope>NUCLEOTIDE SEQUENCE</scope>
    <source>
        <strain evidence="1">HLG_WM_MAG_03</strain>
    </source>
</reference>
<protein>
    <recommendedName>
        <fullName evidence="2">SKICH domain-containing protein</fullName>
    </recommendedName>
</protein>
<dbReference type="Gene3D" id="2.60.40.2840">
    <property type="match status" value="1"/>
</dbReference>
<proteinExistence type="predicted"/>
<name>A0A6S6SYZ3_9BACT</name>
<accession>A0A6S6SYZ3</accession>
<gene>
    <name evidence="1" type="ORF">HELGO_WM40815</name>
</gene>
<dbReference type="AlphaFoldDB" id="A0A6S6SYZ3"/>
<evidence type="ECO:0008006" key="2">
    <source>
        <dbReference type="Google" id="ProtNLM"/>
    </source>
</evidence>
<evidence type="ECO:0000313" key="1">
    <source>
        <dbReference type="EMBL" id="CAA6811472.1"/>
    </source>
</evidence>